<keyword evidence="3" id="KW-1003">Cell membrane</keyword>
<comment type="subcellular location">
    <subcellularLocation>
        <location evidence="1">Cell membrane</location>
        <topology evidence="1">Multi-pass membrane protein</topology>
    </subcellularLocation>
</comment>
<dbReference type="InterPro" id="IPR023090">
    <property type="entry name" value="UPF0702_alpha/beta_dom_sf"/>
</dbReference>
<evidence type="ECO:0000313" key="11">
    <source>
        <dbReference type="Proteomes" id="UP000316092"/>
    </source>
</evidence>
<dbReference type="EMBL" id="VKDB01000003">
    <property type="protein sequence ID" value="TSA87145.1"/>
    <property type="molecule type" value="Genomic_DNA"/>
</dbReference>
<evidence type="ECO:0000313" key="10">
    <source>
        <dbReference type="EMBL" id="TSA87145.1"/>
    </source>
</evidence>
<feature type="transmembrane region" description="Helical" evidence="7">
    <location>
        <begin position="78"/>
        <end position="98"/>
    </location>
</feature>
<dbReference type="InterPro" id="IPR048454">
    <property type="entry name" value="YetF_N"/>
</dbReference>
<dbReference type="Proteomes" id="UP000316092">
    <property type="component" value="Unassembled WGS sequence"/>
</dbReference>
<evidence type="ECO:0000256" key="5">
    <source>
        <dbReference type="ARBA" id="ARBA00022989"/>
    </source>
</evidence>
<dbReference type="Pfam" id="PF04239">
    <property type="entry name" value="DUF421"/>
    <property type="match status" value="1"/>
</dbReference>
<dbReference type="Gene3D" id="3.30.240.20">
    <property type="entry name" value="bsu07140 like domains"/>
    <property type="match status" value="1"/>
</dbReference>
<dbReference type="Pfam" id="PF20730">
    <property type="entry name" value="YetF_N"/>
    <property type="match status" value="1"/>
</dbReference>
<dbReference type="PANTHER" id="PTHR34582:SF6">
    <property type="entry name" value="UPF0702 TRANSMEMBRANE PROTEIN YCAP"/>
    <property type="match status" value="1"/>
</dbReference>
<dbReference type="GO" id="GO:0005886">
    <property type="term" value="C:plasma membrane"/>
    <property type="evidence" value="ECO:0007669"/>
    <property type="project" value="UniProtKB-SubCell"/>
</dbReference>
<comment type="similarity">
    <text evidence="2">Belongs to the UPF0702 family.</text>
</comment>
<evidence type="ECO:0000256" key="1">
    <source>
        <dbReference type="ARBA" id="ARBA00004651"/>
    </source>
</evidence>
<evidence type="ECO:0000256" key="6">
    <source>
        <dbReference type="ARBA" id="ARBA00023136"/>
    </source>
</evidence>
<dbReference type="AlphaFoldDB" id="A0A553V3W3"/>
<feature type="domain" description="YetF-like N-terminal transmembrane" evidence="9">
    <location>
        <begin position="22"/>
        <end position="91"/>
    </location>
</feature>
<evidence type="ECO:0000259" key="9">
    <source>
        <dbReference type="Pfam" id="PF20730"/>
    </source>
</evidence>
<sequence length="243" mass="26262">MSEVEPFDWARLFLGDAPPLFYVEIVVRTLIIFIWLIVLLRSSGRRSLAQLSAIEFAIVIALGSAVGDPMFYPEVPLLHAMLVMALVVGLQQGLAWLIRRRETIETLIEGRPSELVRGGVLQLAELEHAKLSREDVCETLRNQSVRQLGEVQRAYFEQNGQFSLFVHPSGQAPPGLPIVPPWDLQKPAEVLGGEAHAGPVACLSCGSVSRGGVVPGHCPVCGKAQGFTPAVIDPLAAEETGAV</sequence>
<feature type="transmembrane region" description="Helical" evidence="7">
    <location>
        <begin position="20"/>
        <end position="40"/>
    </location>
</feature>
<keyword evidence="4 7" id="KW-0812">Transmembrane</keyword>
<dbReference type="RefSeq" id="WP_143719697.1">
    <property type="nucleotide sequence ID" value="NZ_VKDB01000003.1"/>
</dbReference>
<evidence type="ECO:0000256" key="4">
    <source>
        <dbReference type="ARBA" id="ARBA00022692"/>
    </source>
</evidence>
<keyword evidence="6 7" id="KW-0472">Membrane</keyword>
<proteinExistence type="inferred from homology"/>
<evidence type="ECO:0000256" key="2">
    <source>
        <dbReference type="ARBA" id="ARBA00006448"/>
    </source>
</evidence>
<evidence type="ECO:0000256" key="7">
    <source>
        <dbReference type="SAM" id="Phobius"/>
    </source>
</evidence>
<protein>
    <submittedName>
        <fullName evidence="10">DUF421 domain-containing protein</fullName>
    </submittedName>
</protein>
<accession>A0A553V3W3</accession>
<keyword evidence="5 7" id="KW-1133">Transmembrane helix</keyword>
<dbReference type="OrthoDB" id="65069at2"/>
<organism evidence="10 11">
    <name type="scientific">Deinococcus detaillensis</name>
    <dbReference type="NCBI Taxonomy" id="2592048"/>
    <lineage>
        <taxon>Bacteria</taxon>
        <taxon>Thermotogati</taxon>
        <taxon>Deinococcota</taxon>
        <taxon>Deinococci</taxon>
        <taxon>Deinococcales</taxon>
        <taxon>Deinococcaceae</taxon>
        <taxon>Deinococcus</taxon>
    </lineage>
</organism>
<name>A0A553V3W3_9DEIO</name>
<dbReference type="PANTHER" id="PTHR34582">
    <property type="entry name" value="UPF0702 TRANSMEMBRANE PROTEIN YCAP"/>
    <property type="match status" value="1"/>
</dbReference>
<feature type="domain" description="YetF C-terminal" evidence="8">
    <location>
        <begin position="102"/>
        <end position="169"/>
    </location>
</feature>
<evidence type="ECO:0000259" key="8">
    <source>
        <dbReference type="Pfam" id="PF04239"/>
    </source>
</evidence>
<gene>
    <name evidence="10" type="ORF">FNU79_04440</name>
</gene>
<reference evidence="10 11" key="1">
    <citation type="submission" date="2019-07" db="EMBL/GenBank/DDBJ databases">
        <title>Deinococcus detaillus sp. nov., isolated from humus soil in Antarctica.</title>
        <authorList>
            <person name="Zhang K."/>
        </authorList>
    </citation>
    <scope>NUCLEOTIDE SEQUENCE [LARGE SCALE GENOMIC DNA]</scope>
    <source>
        <strain evidence="10 11">H1</strain>
    </source>
</reference>
<comment type="caution">
    <text evidence="10">The sequence shown here is derived from an EMBL/GenBank/DDBJ whole genome shotgun (WGS) entry which is preliminary data.</text>
</comment>
<dbReference type="InterPro" id="IPR007353">
    <property type="entry name" value="DUF421"/>
</dbReference>
<keyword evidence="11" id="KW-1185">Reference proteome</keyword>
<evidence type="ECO:0000256" key="3">
    <source>
        <dbReference type="ARBA" id="ARBA00022475"/>
    </source>
</evidence>
<feature type="transmembrane region" description="Helical" evidence="7">
    <location>
        <begin position="47"/>
        <end position="66"/>
    </location>
</feature>